<dbReference type="AlphaFoldDB" id="A0A316ZIA3"/>
<dbReference type="EMBL" id="KZ819283">
    <property type="protein sequence ID" value="PWO01250.1"/>
    <property type="molecule type" value="Genomic_DNA"/>
</dbReference>
<sequence length="115" mass="11898">MCLAIDAALAPLLRVVTAARSSFSALCAGRHGGRGAAPAEILCSRACAHAARCSAGPMLAFGHGSSLLRPTQGCGRRTPRRSLANAAAARAQRAAARAAAPKRHPPRLCARLHRR</sequence>
<dbReference type="GeneID" id="37268853"/>
<evidence type="ECO:0000256" key="2">
    <source>
        <dbReference type="SAM" id="SignalP"/>
    </source>
</evidence>
<reference evidence="3 4" key="1">
    <citation type="journal article" date="2018" name="Mol. Biol. Evol.">
        <title>Broad Genomic Sampling Reveals a Smut Pathogenic Ancestry of the Fungal Clade Ustilaginomycotina.</title>
        <authorList>
            <person name="Kijpornyongpan T."/>
            <person name="Mondo S.J."/>
            <person name="Barry K."/>
            <person name="Sandor L."/>
            <person name="Lee J."/>
            <person name="Lipzen A."/>
            <person name="Pangilinan J."/>
            <person name="LaButti K."/>
            <person name="Hainaut M."/>
            <person name="Henrissat B."/>
            <person name="Grigoriev I.V."/>
            <person name="Spatafora J.W."/>
            <person name="Aime M.C."/>
        </authorList>
    </citation>
    <scope>NUCLEOTIDE SEQUENCE [LARGE SCALE GENOMIC DNA]</scope>
    <source>
        <strain evidence="3 4">MCA 4186</strain>
    </source>
</reference>
<feature type="chain" id="PRO_5016447335" evidence="2">
    <location>
        <begin position="19"/>
        <end position="115"/>
    </location>
</feature>
<feature type="compositionally biased region" description="Basic residues" evidence="1">
    <location>
        <begin position="100"/>
        <end position="115"/>
    </location>
</feature>
<organism evidence="3 4">
    <name type="scientific">Tilletiopsis washingtonensis</name>
    <dbReference type="NCBI Taxonomy" id="58919"/>
    <lineage>
        <taxon>Eukaryota</taxon>
        <taxon>Fungi</taxon>
        <taxon>Dikarya</taxon>
        <taxon>Basidiomycota</taxon>
        <taxon>Ustilaginomycotina</taxon>
        <taxon>Exobasidiomycetes</taxon>
        <taxon>Entylomatales</taxon>
        <taxon>Entylomatales incertae sedis</taxon>
        <taxon>Tilletiopsis</taxon>
    </lineage>
</organism>
<name>A0A316ZIA3_9BASI</name>
<feature type="region of interest" description="Disordered" evidence="1">
    <location>
        <begin position="94"/>
        <end position="115"/>
    </location>
</feature>
<evidence type="ECO:0000313" key="3">
    <source>
        <dbReference type="EMBL" id="PWO01250.1"/>
    </source>
</evidence>
<keyword evidence="4" id="KW-1185">Reference proteome</keyword>
<gene>
    <name evidence="3" type="ORF">FA09DRAFT_327199</name>
</gene>
<keyword evidence="2" id="KW-0732">Signal</keyword>
<evidence type="ECO:0000313" key="4">
    <source>
        <dbReference type="Proteomes" id="UP000245946"/>
    </source>
</evidence>
<evidence type="ECO:0000256" key="1">
    <source>
        <dbReference type="SAM" id="MobiDB-lite"/>
    </source>
</evidence>
<feature type="signal peptide" evidence="2">
    <location>
        <begin position="1"/>
        <end position="18"/>
    </location>
</feature>
<dbReference type="RefSeq" id="XP_025601528.1">
    <property type="nucleotide sequence ID" value="XM_025741309.1"/>
</dbReference>
<accession>A0A316ZIA3</accession>
<protein>
    <submittedName>
        <fullName evidence="3">Uncharacterized protein</fullName>
    </submittedName>
</protein>
<dbReference type="Proteomes" id="UP000245946">
    <property type="component" value="Unassembled WGS sequence"/>
</dbReference>
<proteinExistence type="predicted"/>